<keyword evidence="3" id="KW-1185">Reference proteome</keyword>
<feature type="domain" description="Phage-Barnase-EndoU-ColicinE5/D-RelE-like nuclease" evidence="1">
    <location>
        <begin position="26"/>
        <end position="111"/>
    </location>
</feature>
<gene>
    <name evidence="2" type="ORF">HZT40_03205</name>
</gene>
<organism evidence="2 3">
    <name type="scientific">Candidatus Thiothrix singaporensis</name>
    <dbReference type="NCBI Taxonomy" id="2799669"/>
    <lineage>
        <taxon>Bacteria</taxon>
        <taxon>Pseudomonadati</taxon>
        <taxon>Pseudomonadota</taxon>
        <taxon>Gammaproteobacteria</taxon>
        <taxon>Thiotrichales</taxon>
        <taxon>Thiotrichaceae</taxon>
        <taxon>Thiothrix</taxon>
    </lineage>
</organism>
<dbReference type="Proteomes" id="UP000510621">
    <property type="component" value="Chromosome"/>
</dbReference>
<name>A0A7L6ANX2_9GAMM</name>
<accession>A0A7L6ANX2</accession>
<evidence type="ECO:0000313" key="3">
    <source>
        <dbReference type="Proteomes" id="UP000510621"/>
    </source>
</evidence>
<evidence type="ECO:0000313" key="2">
    <source>
        <dbReference type="EMBL" id="QLQ30778.1"/>
    </source>
</evidence>
<dbReference type="AlphaFoldDB" id="A0A7L6ANX2"/>
<dbReference type="KEGG" id="this:HZT40_03205"/>
<sequence length="232" mass="26287">MEYKDDPEGAISRLLKEKRGDARSVWTRPDIGSIDLIYGNKKTGIAHIEDKYPESIGKLPRLLKDGRLVRKPGARKVFLVSESDPSEVAVISLDWYGHEKVWVVTSYDDIQGEFTGNLKTMNTQVIDSLQMEIPYNNQRTDISPLTIRPLAKVARATIIGGMRYLSLQNLPPDAFKRLVGIPPDLFREQLAVLEQAERTKRKSGRPSPLSLADQLLLTLGYWRECRTLFHLG</sequence>
<reference evidence="2" key="1">
    <citation type="submission" date="2020-06" db="EMBL/GenBank/DDBJ databases">
        <title>Analysis procedures for assessing recovery of high quality, complete, closed genomes from Nanopore long read metagenome sequencing.</title>
        <authorList>
            <person name="Bessarab I."/>
            <person name="Arumugam K."/>
            <person name="Haryono M."/>
            <person name="Liu X."/>
            <person name="Roy S."/>
            <person name="Zuniga-Montanez R.E."/>
            <person name="Qiu G."/>
            <person name="Drautz-Moses D.I."/>
            <person name="Law Y.Y."/>
            <person name="Wuertz S."/>
            <person name="Lauro F.M."/>
            <person name="Huson D.H."/>
            <person name="Williams R.B."/>
        </authorList>
    </citation>
    <scope>NUCLEOTIDE SEQUENCE [LARGE SCALE GENOMIC DNA]</scope>
    <source>
        <strain evidence="2">SSD2</strain>
    </source>
</reference>
<dbReference type="InterPro" id="IPR041092">
    <property type="entry name" value="PBECR1"/>
</dbReference>
<dbReference type="EMBL" id="CP059265">
    <property type="protein sequence ID" value="QLQ30778.1"/>
    <property type="molecule type" value="Genomic_DNA"/>
</dbReference>
<evidence type="ECO:0000259" key="1">
    <source>
        <dbReference type="Pfam" id="PF18809"/>
    </source>
</evidence>
<dbReference type="Pfam" id="PF18809">
    <property type="entry name" value="PBECR1"/>
    <property type="match status" value="1"/>
</dbReference>
<proteinExistence type="predicted"/>
<protein>
    <recommendedName>
        <fullName evidence="1">Phage-Barnase-EndoU-ColicinE5/D-RelE-like nuclease domain-containing protein</fullName>
    </recommendedName>
</protein>